<proteinExistence type="predicted"/>
<protein>
    <submittedName>
        <fullName evidence="1">Uncharacterized protein</fullName>
    </submittedName>
</protein>
<organism evidence="1 2">
    <name type="scientific">Entomophthora muscae</name>
    <dbReference type="NCBI Taxonomy" id="34485"/>
    <lineage>
        <taxon>Eukaryota</taxon>
        <taxon>Fungi</taxon>
        <taxon>Fungi incertae sedis</taxon>
        <taxon>Zoopagomycota</taxon>
        <taxon>Entomophthoromycotina</taxon>
        <taxon>Entomophthoromycetes</taxon>
        <taxon>Entomophthorales</taxon>
        <taxon>Entomophthoraceae</taxon>
        <taxon>Entomophthora</taxon>
    </lineage>
</organism>
<dbReference type="EMBL" id="QTSX02006414">
    <property type="protein sequence ID" value="KAJ9055052.1"/>
    <property type="molecule type" value="Genomic_DNA"/>
</dbReference>
<name>A0ACC2RYB2_9FUNG</name>
<comment type="caution">
    <text evidence="1">The sequence shown here is derived from an EMBL/GenBank/DDBJ whole genome shotgun (WGS) entry which is preliminary data.</text>
</comment>
<dbReference type="Proteomes" id="UP001165960">
    <property type="component" value="Unassembled WGS sequence"/>
</dbReference>
<keyword evidence="2" id="KW-1185">Reference proteome</keyword>
<evidence type="ECO:0000313" key="2">
    <source>
        <dbReference type="Proteomes" id="UP001165960"/>
    </source>
</evidence>
<reference evidence="1" key="1">
    <citation type="submission" date="2022-04" db="EMBL/GenBank/DDBJ databases">
        <title>Genome of the entomopathogenic fungus Entomophthora muscae.</title>
        <authorList>
            <person name="Elya C."/>
            <person name="Lovett B.R."/>
            <person name="Lee E."/>
            <person name="Macias A.M."/>
            <person name="Hajek A.E."/>
            <person name="De Bivort B.L."/>
            <person name="Kasson M.T."/>
            <person name="De Fine Licht H.H."/>
            <person name="Stajich J.E."/>
        </authorList>
    </citation>
    <scope>NUCLEOTIDE SEQUENCE</scope>
    <source>
        <strain evidence="1">Berkeley</strain>
    </source>
</reference>
<sequence length="202" mass="22445">MPSCLLLTGSALYCLKLSLRYDCIPMRLFGLLASLAAACAKDFSGGHMPAYFHSFPYALSTISDMFTTLYSNPKDGQKNGAKSPYTKVATKEDTVNLASVFLVGGGFKYRLRSRFALIPQNCSCYWIDASRLKQRFPTLRSGYYQLSIEENGLQLRKYYIQSGLFALRITHSKPSIIPPSQGIISPIVDVGATNDSESELYF</sequence>
<evidence type="ECO:0000313" key="1">
    <source>
        <dbReference type="EMBL" id="KAJ9055052.1"/>
    </source>
</evidence>
<accession>A0ACC2RYB2</accession>
<gene>
    <name evidence="1" type="ORF">DSO57_1008090</name>
</gene>